<evidence type="ECO:0000256" key="1">
    <source>
        <dbReference type="ARBA" id="ARBA00004906"/>
    </source>
</evidence>
<comment type="caution">
    <text evidence="5">The sequence shown here is derived from an EMBL/GenBank/DDBJ whole genome shotgun (WGS) entry which is preliminary data.</text>
</comment>
<reference evidence="5 6" key="1">
    <citation type="submission" date="2024-05" db="EMBL/GenBank/DDBJ databases">
        <authorList>
            <person name="Wallberg A."/>
        </authorList>
    </citation>
    <scope>NUCLEOTIDE SEQUENCE [LARGE SCALE GENOMIC DNA]</scope>
</reference>
<evidence type="ECO:0000256" key="2">
    <source>
        <dbReference type="ARBA" id="ARBA00010611"/>
    </source>
</evidence>
<comment type="pathway">
    <text evidence="1">Protein modification; protein ubiquitination.</text>
</comment>
<dbReference type="PANTHER" id="PTHR10706:SF130">
    <property type="entry name" value="F-BOX ONLY PROTEIN 31"/>
    <property type="match status" value="1"/>
</dbReference>
<proteinExistence type="inferred from homology"/>
<dbReference type="PROSITE" id="PS50181">
    <property type="entry name" value="FBOX"/>
    <property type="match status" value="1"/>
</dbReference>
<evidence type="ECO:0000259" key="4">
    <source>
        <dbReference type="PROSITE" id="PS50181"/>
    </source>
</evidence>
<gene>
    <name evidence="5" type="ORF">MNOR_LOCUS41622</name>
</gene>
<feature type="non-terminal residue" evidence="5">
    <location>
        <position position="188"/>
    </location>
</feature>
<sequence length="188" mass="21952">MLLNQLPEDVLLFILQMCSAKDLSSLSQTCVRFEQLTHTDALWKALCRRDYEALANVSNYYHLYSQLLHRHGWMLGLYQCVTEPGGLLKVRYSNGKIEGTHRFNKNDYVGGHLVYNVRMFEIKVGDQLPMCLLESTLSRDKAPYFHRVEIKRVEDVCISFVYTCKDKSYHFRKVSNNRNLLKTITTGY</sequence>
<dbReference type="PANTHER" id="PTHR10706">
    <property type="entry name" value="F-BOX FAMILY PROTEIN"/>
    <property type="match status" value="1"/>
</dbReference>
<evidence type="ECO:0000313" key="6">
    <source>
        <dbReference type="Proteomes" id="UP001497623"/>
    </source>
</evidence>
<dbReference type="Gene3D" id="1.20.1280.50">
    <property type="match status" value="1"/>
</dbReference>
<dbReference type="InterPro" id="IPR036047">
    <property type="entry name" value="F-box-like_dom_sf"/>
</dbReference>
<keyword evidence="3" id="KW-0833">Ubl conjugation pathway</keyword>
<keyword evidence="6" id="KW-1185">Reference proteome</keyword>
<dbReference type="InterPro" id="IPR001810">
    <property type="entry name" value="F-box_dom"/>
</dbReference>
<accession>A0AAV2SWG7</accession>
<dbReference type="AlphaFoldDB" id="A0AAV2SWG7"/>
<evidence type="ECO:0000256" key="3">
    <source>
        <dbReference type="ARBA" id="ARBA00022786"/>
    </source>
</evidence>
<dbReference type="Proteomes" id="UP001497623">
    <property type="component" value="Unassembled WGS sequence"/>
</dbReference>
<protein>
    <recommendedName>
        <fullName evidence="4">F-box domain-containing protein</fullName>
    </recommendedName>
</protein>
<dbReference type="EMBL" id="CAXKWB010161308">
    <property type="protein sequence ID" value="CAL4249929.1"/>
    <property type="molecule type" value="Genomic_DNA"/>
</dbReference>
<organism evidence="5 6">
    <name type="scientific">Meganyctiphanes norvegica</name>
    <name type="common">Northern krill</name>
    <name type="synonym">Thysanopoda norvegica</name>
    <dbReference type="NCBI Taxonomy" id="48144"/>
    <lineage>
        <taxon>Eukaryota</taxon>
        <taxon>Metazoa</taxon>
        <taxon>Ecdysozoa</taxon>
        <taxon>Arthropoda</taxon>
        <taxon>Crustacea</taxon>
        <taxon>Multicrustacea</taxon>
        <taxon>Malacostraca</taxon>
        <taxon>Eumalacostraca</taxon>
        <taxon>Eucarida</taxon>
        <taxon>Euphausiacea</taxon>
        <taxon>Euphausiidae</taxon>
        <taxon>Meganyctiphanes</taxon>
    </lineage>
</organism>
<name>A0AAV2SWG7_MEGNR</name>
<dbReference type="SUPFAM" id="SSF81383">
    <property type="entry name" value="F-box domain"/>
    <property type="match status" value="1"/>
</dbReference>
<feature type="domain" description="F-box" evidence="4">
    <location>
        <begin position="1"/>
        <end position="46"/>
    </location>
</feature>
<dbReference type="Pfam" id="PF12937">
    <property type="entry name" value="F-box-like"/>
    <property type="match status" value="1"/>
</dbReference>
<comment type="similarity">
    <text evidence="2">Belongs to the FBXO31 family.</text>
</comment>
<evidence type="ECO:0000313" key="5">
    <source>
        <dbReference type="EMBL" id="CAL4249929.1"/>
    </source>
</evidence>
<dbReference type="InterPro" id="IPR045048">
    <property type="entry name" value="FBXO31/39"/>
</dbReference>